<sequence length="564" mass="62574">MEPILRSRATIICGRVLSKENIFMFISTIEGRLVPSEIGDADECESVLEALRHIGSPLQGATLLLPSTPDAARCLIGAAFGRQSLGEQRLGMQTAALHALGNGEIRSQNAILNGDVEENLRRLIYEVATRSSKLTLLGLFLSILQQESEIRLAGYRVISGLVAQPWCLMEICSKQRDIPSFWCLLSRPLCRLCLIFQSFVGISRLMPLSSKCINQVMVAQTNSAIGLAFFSLGFPQADSYVGIIIPQILLGLKCFVYLQAVSISGHWICQIYAIFLGATTIWEYAYFLTTGGAHNHESHSTNIPTSITFIDACKKHSCTTKHCQTDASKAGEVSAWAVEIASCSHWNRFDYGIGTDFSSTHFLLNLQTVELAIGGSGRAHLEHAGLCATVSAQISMERVEFDEFDGNSVPAAHVAWDNALSWTWRKAIDSLQATLDKPEQLFHRKQLNISSEALSGTRARCGSRALDQETELDLFSRPLELIILYLQGFWHWKLPCLDKLHLLALEEALVVEAVTAAAKTLSLPHFLMEALAVLWHWKSRARLNDYKDQTSTFYVGYLYLISTR</sequence>
<evidence type="ECO:0000313" key="2">
    <source>
        <dbReference type="Proteomes" id="UP001279734"/>
    </source>
</evidence>
<dbReference type="PANTHER" id="PTHR13554">
    <property type="entry name" value="26S PROTEASOME NON-ATPASE REGULATORY SUBUNIT 5-RELATED"/>
    <property type="match status" value="1"/>
</dbReference>
<evidence type="ECO:0000313" key="1">
    <source>
        <dbReference type="EMBL" id="GMH07045.1"/>
    </source>
</evidence>
<protein>
    <submittedName>
        <fullName evidence="1">Uncharacterized protein</fullName>
    </submittedName>
</protein>
<dbReference type="AlphaFoldDB" id="A0AAD3S9Z2"/>
<dbReference type="EMBL" id="BSYO01000007">
    <property type="protein sequence ID" value="GMH07045.1"/>
    <property type="molecule type" value="Genomic_DNA"/>
</dbReference>
<dbReference type="Proteomes" id="UP001279734">
    <property type="component" value="Unassembled WGS sequence"/>
</dbReference>
<reference evidence="1" key="1">
    <citation type="submission" date="2023-05" db="EMBL/GenBank/DDBJ databases">
        <title>Nepenthes gracilis genome sequencing.</title>
        <authorList>
            <person name="Fukushima K."/>
        </authorList>
    </citation>
    <scope>NUCLEOTIDE SEQUENCE</scope>
    <source>
        <strain evidence="1">SING2019-196</strain>
    </source>
</reference>
<name>A0AAD3S9Z2_NEPGR</name>
<dbReference type="InterPro" id="IPR019538">
    <property type="entry name" value="PSMD5"/>
</dbReference>
<comment type="caution">
    <text evidence="1">The sequence shown here is derived from an EMBL/GenBank/DDBJ whole genome shotgun (WGS) entry which is preliminary data.</text>
</comment>
<dbReference type="GO" id="GO:0043248">
    <property type="term" value="P:proteasome assembly"/>
    <property type="evidence" value="ECO:0007669"/>
    <property type="project" value="InterPro"/>
</dbReference>
<proteinExistence type="predicted"/>
<organism evidence="1 2">
    <name type="scientific">Nepenthes gracilis</name>
    <name type="common">Slender pitcher plant</name>
    <dbReference type="NCBI Taxonomy" id="150966"/>
    <lineage>
        <taxon>Eukaryota</taxon>
        <taxon>Viridiplantae</taxon>
        <taxon>Streptophyta</taxon>
        <taxon>Embryophyta</taxon>
        <taxon>Tracheophyta</taxon>
        <taxon>Spermatophyta</taxon>
        <taxon>Magnoliopsida</taxon>
        <taxon>eudicotyledons</taxon>
        <taxon>Gunneridae</taxon>
        <taxon>Pentapetalae</taxon>
        <taxon>Caryophyllales</taxon>
        <taxon>Nepenthaceae</taxon>
        <taxon>Nepenthes</taxon>
    </lineage>
</organism>
<gene>
    <name evidence="1" type="ORF">Nepgr_008885</name>
</gene>
<dbReference type="GO" id="GO:0005829">
    <property type="term" value="C:cytosol"/>
    <property type="evidence" value="ECO:0007669"/>
    <property type="project" value="TreeGrafter"/>
</dbReference>
<accession>A0AAD3S9Z2</accession>
<keyword evidence="2" id="KW-1185">Reference proteome</keyword>
<dbReference type="PANTHER" id="PTHR13554:SF10">
    <property type="entry name" value="26S PROTEASOME NON-ATPASE REGULATORY SUBUNIT 5"/>
    <property type="match status" value="1"/>
</dbReference>